<sequence length="633" mass="69192">MAEILQTATAPAGRVDVDPVTLDIIENALRNARHEMDEVLFRTALSPGIREQHDEFPLIAGPSGKMVVGQFGLSVPDFLENFDGTIGEGDILMTSDPYACGAAISHANDWLLVVPIFHEGRLVGWSSMFGHMSDVGGKTPSSMPADARTIYEEGVVVPPFKLYEGGRLNEPALRIILNQVRMPDWNRADLNGLVAACTTAARRVSELCARFGVETYLSALDALLDRNYQAMKVLLATLFEDGRTLEFADYICDDGCGYGPYELKISLTRTGEKIHLDFSHAAPQAVGPVNYFINENLVRMFFGIYVITVADPQILWNDGFYPLIDVTIPEDSFWKPRHPAALNARNHGIGRVFDLFGGLLGQTNPEILNAAGFSSSPHFMYSGHYGSGPREGEWFQLYSIGFGGVPGRPVGDGPDGHSLWPSFVNIPCEYLESYYPLRVERWETIADSGGAGLHRGGNGVDVAYCFEEPGTIAIHDDRWLTYPWGVNGGRPGERGRKWIERADGTREVLPSKIHDVVVGPGDVLHFVTWGGGGWGDPLARPAELVALEVLRGLVTADGARAGYGVVCTAEGVLDEEATDLLRARMAEERTEIPVFDMGPPLAEILARCEEETGLPAPRPPVDVRSAAALRDRR</sequence>
<protein>
    <submittedName>
        <fullName evidence="3">N-methylhydantoinase B</fullName>
        <ecNumber evidence="3">3.5.2.14</ecNumber>
    </submittedName>
</protein>
<dbReference type="InterPro" id="IPR045079">
    <property type="entry name" value="Oxoprolinase-like"/>
</dbReference>
<dbReference type="GO" id="GO:0006749">
    <property type="term" value="P:glutathione metabolic process"/>
    <property type="evidence" value="ECO:0007669"/>
    <property type="project" value="TreeGrafter"/>
</dbReference>
<dbReference type="GO" id="GO:0017168">
    <property type="term" value="F:5-oxoprolinase (ATP-hydrolyzing) activity"/>
    <property type="evidence" value="ECO:0007669"/>
    <property type="project" value="TreeGrafter"/>
</dbReference>
<dbReference type="GO" id="GO:0047423">
    <property type="term" value="F:N-methylhydantoinase (ATP-hydrolyzing) activity"/>
    <property type="evidence" value="ECO:0007669"/>
    <property type="project" value="UniProtKB-EC"/>
</dbReference>
<dbReference type="RefSeq" id="WP_179835458.1">
    <property type="nucleotide sequence ID" value="NZ_BMRD01000037.1"/>
</dbReference>
<dbReference type="PANTHER" id="PTHR11365:SF23">
    <property type="entry name" value="HYPOTHETICAL 5-OXOPROLINASE (EUROFUNG)-RELATED"/>
    <property type="match status" value="1"/>
</dbReference>
<dbReference type="GO" id="GO:0005829">
    <property type="term" value="C:cytosol"/>
    <property type="evidence" value="ECO:0007669"/>
    <property type="project" value="TreeGrafter"/>
</dbReference>
<dbReference type="Pfam" id="PF02538">
    <property type="entry name" value="Hydantoinase_B"/>
    <property type="match status" value="1"/>
</dbReference>
<dbReference type="AlphaFoldDB" id="A0A7Y9GDQ9"/>
<dbReference type="InterPro" id="IPR003692">
    <property type="entry name" value="Hydantoinase_B"/>
</dbReference>
<evidence type="ECO:0000259" key="2">
    <source>
        <dbReference type="Pfam" id="PF02538"/>
    </source>
</evidence>
<feature type="domain" description="Hydantoinase B/oxoprolinase" evidence="2">
    <location>
        <begin position="18"/>
        <end position="537"/>
    </location>
</feature>
<proteinExistence type="predicted"/>
<comment type="caution">
    <text evidence="3">The sequence shown here is derived from an EMBL/GenBank/DDBJ whole genome shotgun (WGS) entry which is preliminary data.</text>
</comment>
<organism evidence="3 4">
    <name type="scientific">Actinomadura citrea</name>
    <dbReference type="NCBI Taxonomy" id="46158"/>
    <lineage>
        <taxon>Bacteria</taxon>
        <taxon>Bacillati</taxon>
        <taxon>Actinomycetota</taxon>
        <taxon>Actinomycetes</taxon>
        <taxon>Streptosporangiales</taxon>
        <taxon>Thermomonosporaceae</taxon>
        <taxon>Actinomadura</taxon>
    </lineage>
</organism>
<accession>A0A7Y9GDQ9</accession>
<keyword evidence="3" id="KW-0378">Hydrolase</keyword>
<evidence type="ECO:0000313" key="4">
    <source>
        <dbReference type="Proteomes" id="UP000591272"/>
    </source>
</evidence>
<keyword evidence="4" id="KW-1185">Reference proteome</keyword>
<evidence type="ECO:0000256" key="1">
    <source>
        <dbReference type="SAM" id="MobiDB-lite"/>
    </source>
</evidence>
<name>A0A7Y9GDQ9_9ACTN</name>
<gene>
    <name evidence="3" type="ORF">BJ999_004906</name>
</gene>
<reference evidence="3 4" key="1">
    <citation type="submission" date="2020-07" db="EMBL/GenBank/DDBJ databases">
        <title>Sequencing the genomes of 1000 actinobacteria strains.</title>
        <authorList>
            <person name="Klenk H.-P."/>
        </authorList>
    </citation>
    <scope>NUCLEOTIDE SEQUENCE [LARGE SCALE GENOMIC DNA]</scope>
    <source>
        <strain evidence="3 4">DSM 43461</strain>
    </source>
</reference>
<dbReference type="EMBL" id="JACCBT010000001">
    <property type="protein sequence ID" value="NYE14610.1"/>
    <property type="molecule type" value="Genomic_DNA"/>
</dbReference>
<evidence type="ECO:0000313" key="3">
    <source>
        <dbReference type="EMBL" id="NYE14610.1"/>
    </source>
</evidence>
<feature type="region of interest" description="Disordered" evidence="1">
    <location>
        <begin position="612"/>
        <end position="633"/>
    </location>
</feature>
<dbReference type="EC" id="3.5.2.14" evidence="3"/>
<dbReference type="PANTHER" id="PTHR11365">
    <property type="entry name" value="5-OXOPROLINASE RELATED"/>
    <property type="match status" value="1"/>
</dbReference>
<dbReference type="Proteomes" id="UP000591272">
    <property type="component" value="Unassembled WGS sequence"/>
</dbReference>